<evidence type="ECO:0000256" key="7">
    <source>
        <dbReference type="ARBA" id="ARBA00022840"/>
    </source>
</evidence>
<keyword evidence="11" id="KW-1185">Reference proteome</keyword>
<dbReference type="SUPFAM" id="SSF47384">
    <property type="entry name" value="Homodimeric domain of signal transducing histidine kinase"/>
    <property type="match status" value="1"/>
</dbReference>
<dbReference type="InterPro" id="IPR036097">
    <property type="entry name" value="HisK_dim/P_sf"/>
</dbReference>
<protein>
    <recommendedName>
        <fullName evidence="2">histidine kinase</fullName>
        <ecNumber evidence="2">2.7.13.3</ecNumber>
    </recommendedName>
</protein>
<dbReference type="SUPFAM" id="SSF55874">
    <property type="entry name" value="ATPase domain of HSP90 chaperone/DNA topoisomerase II/histidine kinase"/>
    <property type="match status" value="1"/>
</dbReference>
<evidence type="ECO:0000256" key="3">
    <source>
        <dbReference type="ARBA" id="ARBA00022553"/>
    </source>
</evidence>
<dbReference type="EC" id="2.7.13.3" evidence="2"/>
<dbReference type="RefSeq" id="WP_149485563.1">
    <property type="nucleotide sequence ID" value="NZ_CP036150.1"/>
</dbReference>
<keyword evidence="3" id="KW-0597">Phosphoprotein</keyword>
<dbReference type="InterPro" id="IPR003594">
    <property type="entry name" value="HATPase_dom"/>
</dbReference>
<proteinExistence type="predicted"/>
<dbReference type="InterPro" id="IPR036890">
    <property type="entry name" value="HATPase_C_sf"/>
</dbReference>
<dbReference type="EMBL" id="CP036150">
    <property type="protein sequence ID" value="QEN07483.1"/>
    <property type="molecule type" value="Genomic_DNA"/>
</dbReference>
<keyword evidence="7" id="KW-0067">ATP-binding</keyword>
<evidence type="ECO:0000313" key="10">
    <source>
        <dbReference type="EMBL" id="QEN07483.1"/>
    </source>
</evidence>
<keyword evidence="6 10" id="KW-0418">Kinase</keyword>
<name>A0A5C1QH71_9SPIO</name>
<dbReference type="SMART" id="SM00388">
    <property type="entry name" value="HisKA"/>
    <property type="match status" value="1"/>
</dbReference>
<sequence>MRHLISKAIETLPKLDSGQITNLITILAEEVKDIELLEMVLSSLPIGVIVSRPDHYIQFMNIPVKRMVPLQQKGMERLKAWEVILDKDISNFVKESLLGAETVKPKDFTLETLNRDITLAVGVMPVVKDGSIQGDFIYIEDVTDKRLEEARLRRAESLASMTTMAASVAHEIKNPLGSISIYLQLMQKSLNSDKDSCRADLEEYLSVISEEVERLNSIVVDYLFAVRPMDTHLVPTSMNTIIQELITFVQYELMEAGITVEENLQNDLPLLNLDEKLIKQALLNIIKNALAAMEEGGTLSIKTFIKDNLVQIKIQDTGVGIPADLVSKIFEPYFTTKDNGSGLGLTVVYKVIKEHGGELRVFSKEGEGTTFTILLPIPQTDKKLLVWEGEFD</sequence>
<evidence type="ECO:0000256" key="8">
    <source>
        <dbReference type="ARBA" id="ARBA00023012"/>
    </source>
</evidence>
<dbReference type="CDD" id="cd00082">
    <property type="entry name" value="HisKA"/>
    <property type="match status" value="1"/>
</dbReference>
<dbReference type="PANTHER" id="PTHR43065:SF10">
    <property type="entry name" value="PEROXIDE STRESS-ACTIVATED HISTIDINE KINASE MAK3"/>
    <property type="match status" value="1"/>
</dbReference>
<dbReference type="Pfam" id="PF00512">
    <property type="entry name" value="HisKA"/>
    <property type="match status" value="1"/>
</dbReference>
<dbReference type="AlphaFoldDB" id="A0A5C1QH71"/>
<evidence type="ECO:0000256" key="1">
    <source>
        <dbReference type="ARBA" id="ARBA00000085"/>
    </source>
</evidence>
<dbReference type="Gene3D" id="3.30.450.20">
    <property type="entry name" value="PAS domain"/>
    <property type="match status" value="1"/>
</dbReference>
<dbReference type="InterPro" id="IPR004358">
    <property type="entry name" value="Sig_transdc_His_kin-like_C"/>
</dbReference>
<dbReference type="InterPro" id="IPR005467">
    <property type="entry name" value="His_kinase_dom"/>
</dbReference>
<evidence type="ECO:0000256" key="4">
    <source>
        <dbReference type="ARBA" id="ARBA00022679"/>
    </source>
</evidence>
<feature type="domain" description="Histidine kinase" evidence="9">
    <location>
        <begin position="167"/>
        <end position="379"/>
    </location>
</feature>
<keyword evidence="4" id="KW-0808">Transferase</keyword>
<evidence type="ECO:0000313" key="11">
    <source>
        <dbReference type="Proteomes" id="UP000324209"/>
    </source>
</evidence>
<evidence type="ECO:0000259" key="9">
    <source>
        <dbReference type="PROSITE" id="PS50109"/>
    </source>
</evidence>
<reference evidence="10 11" key="1">
    <citation type="submission" date="2019-02" db="EMBL/GenBank/DDBJ databases">
        <title>Complete Genome Sequence and Methylome Analysis of free living Spirochaetas.</title>
        <authorList>
            <person name="Fomenkov A."/>
            <person name="Dubinina G."/>
            <person name="Leshcheva N."/>
            <person name="Mikheeva N."/>
            <person name="Grabovich M."/>
            <person name="Vincze T."/>
            <person name="Roberts R.J."/>
        </authorList>
    </citation>
    <scope>NUCLEOTIDE SEQUENCE [LARGE SCALE GENOMIC DNA]</scope>
    <source>
        <strain evidence="10 11">K2</strain>
    </source>
</reference>
<evidence type="ECO:0000256" key="6">
    <source>
        <dbReference type="ARBA" id="ARBA00022777"/>
    </source>
</evidence>
<comment type="catalytic activity">
    <reaction evidence="1">
        <text>ATP + protein L-histidine = ADP + protein N-phospho-L-histidine.</text>
        <dbReference type="EC" id="2.7.13.3"/>
    </reaction>
</comment>
<keyword evidence="8" id="KW-0902">Two-component regulatory system</keyword>
<dbReference type="KEGG" id="ock:EXM22_05580"/>
<dbReference type="InterPro" id="IPR003661">
    <property type="entry name" value="HisK_dim/P_dom"/>
</dbReference>
<dbReference type="PANTHER" id="PTHR43065">
    <property type="entry name" value="SENSOR HISTIDINE KINASE"/>
    <property type="match status" value="1"/>
</dbReference>
<dbReference type="GO" id="GO:0000155">
    <property type="term" value="F:phosphorelay sensor kinase activity"/>
    <property type="evidence" value="ECO:0007669"/>
    <property type="project" value="InterPro"/>
</dbReference>
<dbReference type="Gene3D" id="3.30.565.10">
    <property type="entry name" value="Histidine kinase-like ATPase, C-terminal domain"/>
    <property type="match status" value="1"/>
</dbReference>
<evidence type="ECO:0000256" key="5">
    <source>
        <dbReference type="ARBA" id="ARBA00022741"/>
    </source>
</evidence>
<accession>A0A5C1QH71</accession>
<dbReference type="PRINTS" id="PR00344">
    <property type="entry name" value="BCTRLSENSOR"/>
</dbReference>
<dbReference type="Proteomes" id="UP000324209">
    <property type="component" value="Chromosome"/>
</dbReference>
<dbReference type="SMART" id="SM00387">
    <property type="entry name" value="HATPase_c"/>
    <property type="match status" value="1"/>
</dbReference>
<dbReference type="GO" id="GO:0005524">
    <property type="term" value="F:ATP binding"/>
    <property type="evidence" value="ECO:0007669"/>
    <property type="project" value="UniProtKB-KW"/>
</dbReference>
<dbReference type="Gene3D" id="1.10.287.130">
    <property type="match status" value="1"/>
</dbReference>
<organism evidence="10 11">
    <name type="scientific">Oceanispirochaeta crateris</name>
    <dbReference type="NCBI Taxonomy" id="2518645"/>
    <lineage>
        <taxon>Bacteria</taxon>
        <taxon>Pseudomonadati</taxon>
        <taxon>Spirochaetota</taxon>
        <taxon>Spirochaetia</taxon>
        <taxon>Spirochaetales</taxon>
        <taxon>Spirochaetaceae</taxon>
        <taxon>Oceanispirochaeta</taxon>
    </lineage>
</organism>
<dbReference type="OrthoDB" id="1931120at2"/>
<dbReference type="PROSITE" id="PS50109">
    <property type="entry name" value="HIS_KIN"/>
    <property type="match status" value="1"/>
</dbReference>
<dbReference type="Pfam" id="PF02518">
    <property type="entry name" value="HATPase_c"/>
    <property type="match status" value="1"/>
</dbReference>
<evidence type="ECO:0000256" key="2">
    <source>
        <dbReference type="ARBA" id="ARBA00012438"/>
    </source>
</evidence>
<gene>
    <name evidence="10" type="ORF">EXM22_05580</name>
</gene>
<keyword evidence="5" id="KW-0547">Nucleotide-binding</keyword>